<evidence type="ECO:0000256" key="3">
    <source>
        <dbReference type="ARBA" id="ARBA00005042"/>
    </source>
</evidence>
<feature type="transmembrane region" description="Helical" evidence="20">
    <location>
        <begin position="32"/>
        <end position="54"/>
    </location>
</feature>
<evidence type="ECO:0000256" key="10">
    <source>
        <dbReference type="ARBA" id="ARBA00022679"/>
    </source>
</evidence>
<dbReference type="GO" id="GO:0005886">
    <property type="term" value="C:plasma membrane"/>
    <property type="evidence" value="ECO:0007669"/>
    <property type="project" value="UniProtKB-SubCell"/>
</dbReference>
<gene>
    <name evidence="21" type="primary">pgsA</name>
    <name evidence="21" type="ORF">QP433_00685</name>
</gene>
<evidence type="ECO:0000256" key="20">
    <source>
        <dbReference type="SAM" id="Phobius"/>
    </source>
</evidence>
<keyword evidence="13" id="KW-0443">Lipid metabolism</keyword>
<dbReference type="FunFam" id="1.20.120.1760:FF:000004">
    <property type="entry name" value="CDP-diacylglycerol--glycerol-3-phosphate 3-phosphatidyltransferase"/>
    <property type="match status" value="1"/>
</dbReference>
<keyword evidence="10 19" id="KW-0808">Transferase</keyword>
<keyword evidence="15" id="KW-0594">Phospholipid biosynthesis</keyword>
<keyword evidence="14 20" id="KW-0472">Membrane</keyword>
<dbReference type="NCBIfam" id="TIGR00560">
    <property type="entry name" value="pgsA"/>
    <property type="match status" value="1"/>
</dbReference>
<feature type="transmembrane region" description="Helical" evidence="20">
    <location>
        <begin position="165"/>
        <end position="183"/>
    </location>
</feature>
<proteinExistence type="inferred from homology"/>
<dbReference type="InterPro" id="IPR048254">
    <property type="entry name" value="CDP_ALCOHOL_P_TRANSF_CS"/>
</dbReference>
<evidence type="ECO:0000313" key="22">
    <source>
        <dbReference type="Proteomes" id="UP001229251"/>
    </source>
</evidence>
<dbReference type="InterPro" id="IPR000462">
    <property type="entry name" value="CDP-OH_P_trans"/>
</dbReference>
<dbReference type="RefSeq" id="WP_016647698.1">
    <property type="nucleotide sequence ID" value="NZ_CP138857.1"/>
</dbReference>
<dbReference type="PANTHER" id="PTHR14269">
    <property type="entry name" value="CDP-DIACYLGLYCEROL--GLYCEROL-3-PHOSPHATE 3-PHOSPHATIDYLTRANSFERASE-RELATED"/>
    <property type="match status" value="1"/>
</dbReference>
<keyword evidence="12 20" id="KW-1133">Transmembrane helix</keyword>
<dbReference type="Proteomes" id="UP001229251">
    <property type="component" value="Unassembled WGS sequence"/>
</dbReference>
<comment type="pathway">
    <text evidence="4">Lipid metabolism.</text>
</comment>
<dbReference type="PANTHER" id="PTHR14269:SF62">
    <property type="entry name" value="CDP-DIACYLGLYCEROL--GLYCEROL-3-PHOSPHATE 3-PHOSPHATIDYLTRANSFERASE 1, CHLOROPLASTIC"/>
    <property type="match status" value="1"/>
</dbReference>
<dbReference type="GO" id="GO:0008444">
    <property type="term" value="F:CDP-diacylglycerol-glycerol-3-phosphate 3-phosphatidyltransferase activity"/>
    <property type="evidence" value="ECO:0007669"/>
    <property type="project" value="UniProtKB-UniRule"/>
</dbReference>
<evidence type="ECO:0000256" key="2">
    <source>
        <dbReference type="ARBA" id="ARBA00004651"/>
    </source>
</evidence>
<evidence type="ECO:0000256" key="14">
    <source>
        <dbReference type="ARBA" id="ARBA00023136"/>
    </source>
</evidence>
<comment type="caution">
    <text evidence="21">The sequence shown here is derived from an EMBL/GenBank/DDBJ whole genome shotgun (WGS) entry which is preliminary data.</text>
</comment>
<feature type="transmembrane region" description="Helical" evidence="20">
    <location>
        <begin position="7"/>
        <end position="26"/>
    </location>
</feature>
<dbReference type="EMBL" id="JASOOE010000001">
    <property type="protein sequence ID" value="MDK7186494.1"/>
    <property type="molecule type" value="Genomic_DNA"/>
</dbReference>
<evidence type="ECO:0000256" key="5">
    <source>
        <dbReference type="ARBA" id="ARBA00010441"/>
    </source>
</evidence>
<sequence length="194" mass="22069">MNIANRLTLFRMGCIPVFVLLLTLNIDLGEITLWNQTLPCIDFIAGLLFAIASFTDYLDGYLARKYHLITQFGIFFDPMADKLLVIAALVLLVARGDLSAWICIIIVSRELLVTGLRVLLAQQNGRVLAAAWPGKVKTFTQMFAILFYLWHDLGFHFLPFSMAKLLIYLCLIFTIYSGIDYFWKGRSVFSNTIQ</sequence>
<evidence type="ECO:0000256" key="16">
    <source>
        <dbReference type="ARBA" id="ARBA00023264"/>
    </source>
</evidence>
<comment type="catalytic activity">
    <reaction evidence="17">
        <text>a CDP-1,2-diacyl-sn-glycerol + sn-glycerol 3-phosphate = a 1,2-diacyl-sn-glycero-3-phospho-(1'-sn-glycero-3'-phosphate) + CMP + H(+)</text>
        <dbReference type="Rhea" id="RHEA:12593"/>
        <dbReference type="ChEBI" id="CHEBI:15378"/>
        <dbReference type="ChEBI" id="CHEBI:57597"/>
        <dbReference type="ChEBI" id="CHEBI:58332"/>
        <dbReference type="ChEBI" id="CHEBI:60110"/>
        <dbReference type="ChEBI" id="CHEBI:60377"/>
        <dbReference type="EC" id="2.7.8.5"/>
    </reaction>
</comment>
<dbReference type="PIRSF" id="PIRSF000847">
    <property type="entry name" value="Phos_ph_gly_syn"/>
    <property type="match status" value="1"/>
</dbReference>
<keyword evidence="11 20" id="KW-0812">Transmembrane</keyword>
<evidence type="ECO:0000256" key="6">
    <source>
        <dbReference type="ARBA" id="ARBA00013170"/>
    </source>
</evidence>
<dbReference type="InterPro" id="IPR043130">
    <property type="entry name" value="CDP-OH_PTrfase_TM_dom"/>
</dbReference>
<evidence type="ECO:0000256" key="9">
    <source>
        <dbReference type="ARBA" id="ARBA00022516"/>
    </source>
</evidence>
<name>A0AAJ1Q410_9LACT</name>
<evidence type="ECO:0000256" key="17">
    <source>
        <dbReference type="ARBA" id="ARBA00048586"/>
    </source>
</evidence>
<dbReference type="InterPro" id="IPR050324">
    <property type="entry name" value="CDP-alcohol_PTase-I"/>
</dbReference>
<dbReference type="EC" id="2.7.8.5" evidence="6 18"/>
<evidence type="ECO:0000256" key="12">
    <source>
        <dbReference type="ARBA" id="ARBA00022989"/>
    </source>
</evidence>
<evidence type="ECO:0000256" key="19">
    <source>
        <dbReference type="RuleBase" id="RU003750"/>
    </source>
</evidence>
<evidence type="ECO:0000256" key="4">
    <source>
        <dbReference type="ARBA" id="ARBA00005189"/>
    </source>
</evidence>
<evidence type="ECO:0000313" key="21">
    <source>
        <dbReference type="EMBL" id="MDK7186494.1"/>
    </source>
</evidence>
<accession>A0AAJ1Q410</accession>
<evidence type="ECO:0000256" key="18">
    <source>
        <dbReference type="NCBIfam" id="TIGR00560"/>
    </source>
</evidence>
<comment type="pathway">
    <text evidence="3">Phospholipid metabolism; phosphatidylglycerol biosynthesis; phosphatidylglycerol from CDP-diacylglycerol: step 1/2.</text>
</comment>
<keyword evidence="16" id="KW-1208">Phospholipid metabolism</keyword>
<comment type="similarity">
    <text evidence="5 19">Belongs to the CDP-alcohol phosphatidyltransferase class-I family.</text>
</comment>
<evidence type="ECO:0000256" key="15">
    <source>
        <dbReference type="ARBA" id="ARBA00023209"/>
    </source>
</evidence>
<protein>
    <recommendedName>
        <fullName evidence="7 18">CDP-diacylglycerol--glycerol-3-phosphate 3-phosphatidyltransferase</fullName>
        <ecNumber evidence="6 18">2.7.8.5</ecNumber>
    </recommendedName>
</protein>
<evidence type="ECO:0000256" key="11">
    <source>
        <dbReference type="ARBA" id="ARBA00022692"/>
    </source>
</evidence>
<evidence type="ECO:0000256" key="13">
    <source>
        <dbReference type="ARBA" id="ARBA00023098"/>
    </source>
</evidence>
<keyword evidence="9" id="KW-0444">Lipid biosynthesis</keyword>
<evidence type="ECO:0000256" key="7">
    <source>
        <dbReference type="ARBA" id="ARBA00014944"/>
    </source>
</evidence>
<dbReference type="PROSITE" id="PS00379">
    <property type="entry name" value="CDP_ALCOHOL_P_TRANSF"/>
    <property type="match status" value="1"/>
</dbReference>
<evidence type="ECO:0000256" key="8">
    <source>
        <dbReference type="ARBA" id="ARBA00022475"/>
    </source>
</evidence>
<comment type="subcellular location">
    <subcellularLocation>
        <location evidence="2">Cell membrane</location>
        <topology evidence="2">Multi-pass membrane protein</topology>
    </subcellularLocation>
</comment>
<keyword evidence="8" id="KW-1003">Cell membrane</keyword>
<dbReference type="AlphaFoldDB" id="A0AAJ1Q410"/>
<evidence type="ECO:0000256" key="1">
    <source>
        <dbReference type="ARBA" id="ARBA00003973"/>
    </source>
</evidence>
<dbReference type="Gene3D" id="1.20.120.1760">
    <property type="match status" value="1"/>
</dbReference>
<comment type="function">
    <text evidence="1">This protein catalyzes the committed step to the synthesis of the acidic phospholipids.</text>
</comment>
<dbReference type="InterPro" id="IPR004570">
    <property type="entry name" value="Phosphatidylglycerol_P_synth"/>
</dbReference>
<reference evidence="21" key="1">
    <citation type="submission" date="2023-05" db="EMBL/GenBank/DDBJ databases">
        <title>Cataloging the Phylogenetic Diversity of Human Bladder Bacteria.</title>
        <authorList>
            <person name="Du J."/>
        </authorList>
    </citation>
    <scope>NUCLEOTIDE SEQUENCE</scope>
    <source>
        <strain evidence="21">UMB1231</strain>
    </source>
</reference>
<organism evidence="21 22">
    <name type="scientific">Facklamia hominis</name>
    <dbReference type="NCBI Taxonomy" id="178214"/>
    <lineage>
        <taxon>Bacteria</taxon>
        <taxon>Bacillati</taxon>
        <taxon>Bacillota</taxon>
        <taxon>Bacilli</taxon>
        <taxon>Lactobacillales</taxon>
        <taxon>Aerococcaceae</taxon>
        <taxon>Facklamia</taxon>
    </lineage>
</organism>
<dbReference type="GO" id="GO:0046474">
    <property type="term" value="P:glycerophospholipid biosynthetic process"/>
    <property type="evidence" value="ECO:0007669"/>
    <property type="project" value="TreeGrafter"/>
</dbReference>
<dbReference type="Pfam" id="PF01066">
    <property type="entry name" value="CDP-OH_P_transf"/>
    <property type="match status" value="1"/>
</dbReference>